<dbReference type="PANTHER" id="PTHR24220">
    <property type="entry name" value="IMPORT ATP-BINDING PROTEIN"/>
    <property type="match status" value="1"/>
</dbReference>
<dbReference type="SMART" id="SM00382">
    <property type="entry name" value="AAA"/>
    <property type="match status" value="1"/>
</dbReference>
<dbReference type="CDD" id="cd03255">
    <property type="entry name" value="ABC_MJ0796_LolCDE_FtsE"/>
    <property type="match status" value="1"/>
</dbReference>
<dbReference type="GO" id="GO:0016887">
    <property type="term" value="F:ATP hydrolysis activity"/>
    <property type="evidence" value="ECO:0007669"/>
    <property type="project" value="InterPro"/>
</dbReference>
<evidence type="ECO:0000256" key="3">
    <source>
        <dbReference type="ARBA" id="ARBA00022840"/>
    </source>
</evidence>
<evidence type="ECO:0000256" key="2">
    <source>
        <dbReference type="ARBA" id="ARBA00022741"/>
    </source>
</evidence>
<keyword evidence="3" id="KW-0067">ATP-binding</keyword>
<dbReference type="PANTHER" id="PTHR24220:SF86">
    <property type="entry name" value="ABC TRANSPORTER ABCH.1"/>
    <property type="match status" value="1"/>
</dbReference>
<protein>
    <recommendedName>
        <fullName evidence="4">ABC transporter domain-containing protein</fullName>
    </recommendedName>
</protein>
<evidence type="ECO:0000313" key="6">
    <source>
        <dbReference type="Proteomes" id="UP000179243"/>
    </source>
</evidence>
<sequence>MIKTEHLSKYFNKNGRVVKALENANLEVSKGEWVAISGPSGSGKSTLLMVLSGLMQPDGGGLTIDNTDVLGMTQSQKAKWRQAHVGMVFQEFYLFPYLSVLENVLFAAKEQNQAIQAKAFNVLELVGLHEHAMHRPDELSMGQRQKTAIARALINDPELLLVDEPTGNLDPRSSMEIMDIFRALHVRKSTIVLVTHNPDVARCADTRYELSLGIIAKSG</sequence>
<dbReference type="Gene3D" id="3.40.50.300">
    <property type="entry name" value="P-loop containing nucleotide triphosphate hydrolases"/>
    <property type="match status" value="1"/>
</dbReference>
<proteinExistence type="predicted"/>
<keyword evidence="1" id="KW-0813">Transport</keyword>
<gene>
    <name evidence="5" type="ORF">A2519_07705</name>
</gene>
<dbReference type="SUPFAM" id="SSF52540">
    <property type="entry name" value="P-loop containing nucleoside triphosphate hydrolases"/>
    <property type="match status" value="1"/>
</dbReference>
<dbReference type="AlphaFoldDB" id="A0A1F7F2B1"/>
<dbReference type="EMBL" id="MFYX01000139">
    <property type="protein sequence ID" value="OGK00805.1"/>
    <property type="molecule type" value="Genomic_DNA"/>
</dbReference>
<dbReference type="InterPro" id="IPR027417">
    <property type="entry name" value="P-loop_NTPase"/>
</dbReference>
<name>A0A1F7F2B1_UNCRA</name>
<dbReference type="Pfam" id="PF00005">
    <property type="entry name" value="ABC_tran"/>
    <property type="match status" value="1"/>
</dbReference>
<dbReference type="InterPro" id="IPR017911">
    <property type="entry name" value="MacB-like_ATP-bd"/>
</dbReference>
<organism evidence="5 6">
    <name type="scientific">Candidatus Raymondbacteria bacterium RIFOXYD12_FULL_49_13</name>
    <dbReference type="NCBI Taxonomy" id="1817890"/>
    <lineage>
        <taxon>Bacteria</taxon>
        <taxon>Raymondiibacteriota</taxon>
    </lineage>
</organism>
<dbReference type="GO" id="GO:0005886">
    <property type="term" value="C:plasma membrane"/>
    <property type="evidence" value="ECO:0007669"/>
    <property type="project" value="TreeGrafter"/>
</dbReference>
<dbReference type="InterPro" id="IPR015854">
    <property type="entry name" value="ABC_transpr_LolD-like"/>
</dbReference>
<dbReference type="Proteomes" id="UP000179243">
    <property type="component" value="Unassembled WGS sequence"/>
</dbReference>
<accession>A0A1F7F2B1</accession>
<comment type="caution">
    <text evidence="5">The sequence shown here is derived from an EMBL/GenBank/DDBJ whole genome shotgun (WGS) entry which is preliminary data.</text>
</comment>
<evidence type="ECO:0000259" key="4">
    <source>
        <dbReference type="PROSITE" id="PS50893"/>
    </source>
</evidence>
<dbReference type="InterPro" id="IPR003593">
    <property type="entry name" value="AAA+_ATPase"/>
</dbReference>
<dbReference type="GO" id="GO:0022857">
    <property type="term" value="F:transmembrane transporter activity"/>
    <property type="evidence" value="ECO:0007669"/>
    <property type="project" value="TreeGrafter"/>
</dbReference>
<dbReference type="GO" id="GO:0005524">
    <property type="term" value="F:ATP binding"/>
    <property type="evidence" value="ECO:0007669"/>
    <property type="project" value="UniProtKB-KW"/>
</dbReference>
<evidence type="ECO:0000313" key="5">
    <source>
        <dbReference type="EMBL" id="OGK00805.1"/>
    </source>
</evidence>
<dbReference type="InterPro" id="IPR003439">
    <property type="entry name" value="ABC_transporter-like_ATP-bd"/>
</dbReference>
<reference evidence="5 6" key="1">
    <citation type="journal article" date="2016" name="Nat. Commun.">
        <title>Thousands of microbial genomes shed light on interconnected biogeochemical processes in an aquifer system.</title>
        <authorList>
            <person name="Anantharaman K."/>
            <person name="Brown C.T."/>
            <person name="Hug L.A."/>
            <person name="Sharon I."/>
            <person name="Castelle C.J."/>
            <person name="Probst A.J."/>
            <person name="Thomas B.C."/>
            <person name="Singh A."/>
            <person name="Wilkins M.J."/>
            <person name="Karaoz U."/>
            <person name="Brodie E.L."/>
            <person name="Williams K.H."/>
            <person name="Hubbard S.S."/>
            <person name="Banfield J.F."/>
        </authorList>
    </citation>
    <scope>NUCLEOTIDE SEQUENCE [LARGE SCALE GENOMIC DNA]</scope>
</reference>
<feature type="domain" description="ABC transporter" evidence="4">
    <location>
        <begin position="2"/>
        <end position="219"/>
    </location>
</feature>
<keyword evidence="2" id="KW-0547">Nucleotide-binding</keyword>
<evidence type="ECO:0000256" key="1">
    <source>
        <dbReference type="ARBA" id="ARBA00022448"/>
    </source>
</evidence>
<dbReference type="PROSITE" id="PS50893">
    <property type="entry name" value="ABC_TRANSPORTER_2"/>
    <property type="match status" value="1"/>
</dbReference>